<feature type="region of interest" description="Disordered" evidence="20">
    <location>
        <begin position="187"/>
        <end position="222"/>
    </location>
</feature>
<comment type="similarity">
    <text evidence="4">Belongs to the V-ATPase proteolipid subunit family.</text>
</comment>
<keyword evidence="13" id="KW-0805">Transcription regulation</keyword>
<feature type="domain" description="R3H" evidence="23">
    <location>
        <begin position="1231"/>
        <end position="1296"/>
    </location>
</feature>
<dbReference type="SMART" id="SM00438">
    <property type="entry name" value="ZnF_NFX"/>
    <property type="match status" value="9"/>
</dbReference>
<keyword evidence="6 21" id="KW-0812">Transmembrane</keyword>
<feature type="compositionally biased region" description="Basic and acidic residues" evidence="20">
    <location>
        <begin position="473"/>
        <end position="484"/>
    </location>
</feature>
<dbReference type="Gene3D" id="1.20.120.610">
    <property type="entry name" value="lithium bound rotor ring of v- atpase"/>
    <property type="match status" value="1"/>
</dbReference>
<feature type="transmembrane region" description="Helical" evidence="21">
    <location>
        <begin position="54"/>
        <end position="74"/>
    </location>
</feature>
<evidence type="ECO:0000256" key="17">
    <source>
        <dbReference type="ARBA" id="ARBA00023242"/>
    </source>
</evidence>
<evidence type="ECO:0000256" key="16">
    <source>
        <dbReference type="ARBA" id="ARBA00023163"/>
    </source>
</evidence>
<dbReference type="GO" id="GO:0000977">
    <property type="term" value="F:RNA polymerase II transcription regulatory region sequence-specific DNA binding"/>
    <property type="evidence" value="ECO:0007669"/>
    <property type="project" value="TreeGrafter"/>
</dbReference>
<sequence length="1331" mass="145269">MLDRSPPYSPFFGVMGVVFSSVLTSVGAAYGTAVSGTGIAATAVMRPELVMKSIIPVIMAGIIAIYGLVVSVLLSGELGPSPKYTLPTGYVHMAAGLSVGFAGLAAGYAVGEVGDVGVRHIAQQPRLFIGMILILIFAEVLGLYGLIIVNSIRVISPFGIISSLHTCLELSKWQLDSSVDCGQIRSCSGKCPASSGGQEETIPPEKRRHQPQQQQQQQQEEEELLTITGLPMAEYWQQVFNGGGGGSGSGSGSAGPGSESPAMAACNGGHEGGANTTATSGNNNYVNFNQFIMQHNLGGGSTSSNAAATMQHPLGSSGISSNNSNNTNYSLGGGGGAFGLNPPTASANSNSFSNFYSQPIFPSYQNGDGIASAAFTNSYGSGNPSSSTFSSLYTPFGNNPFDFSASKLQASAPEFVPSLAKLSLDETPAAATTNGNSTATVETAINETRPRALALAQADGAAERGANNHRANHNYERDRDRDSRPGSTRQQRRSDYRDDREDRREREDRYERNDRRRPQKQQRYDNHRSNKRRDDWNRNRDRINGYPRAVDDLDTSNESAQPSPEKQSQQQISPRRAVPPLPPPPPADNEKLSQREKLIRDIEQRRLECLVCVEAIKAHQPTWSCQNCYHLLHLKCTITWASSSKSEVGWRCPACQNVLQELPREYLCFCGKLKNPPVSRTELAHSCGEVCCRIEGCSHACTLLCHPGPCPPCQANVVRSCGCGRSSKTMQCAMKEELLCGEICDRALNCGEHRCQAECHAGKCAACPEQVEQHCHCGKQERQVQCTRENQDKRSYSCKESCGKPLPCGNHKCKDSCHAGSCRPCKLSPEQITSCPCGKMPVPAAQRSSCLDPIPTCEGVCSRTLRCGKPAHPHQCGSKCHLGQCPPCPKQTAVKCRCGHMDQMIKCRQLSSRADDARCKRRCTKKRSCGKHKCNAECCIDIDHACPLPCNRTLSCGKHKCDQPCHRGNCPPCYRSSFEELYCECGAEVIYPPVPCGTKKPLCKRPCSRSHPCEHPPQHNCHSAATCPPCMMFTTKFCHGNHEQRKTIPCSQPNFSCGLACGKPLPCGRHKCIKPCHEGACQSTGEICRQSCTKPRSLCGHKCAAVCHEGACPETPCKELVEVQCECGHRKQSRSCQELAREHSRIATAQLASSMAEMSRGNYMELSEILAPAKASKSNRTLDCNDECRLLERNRRLAVALSSGNPETKQKSLTKYSEFVRGFAKRNPALTKSVYETLSDLVKLAKESKQRSRSHSFPTMNREKRQLVHELCEIFGIESVSYDKEPNRNVVATAHKERCWLPATSIMEVLARESGQRRVPVPSNNAWGLKK</sequence>
<feature type="domain" description="RING-type" evidence="22">
    <location>
        <begin position="609"/>
        <end position="656"/>
    </location>
</feature>
<dbReference type="InterPro" id="IPR001374">
    <property type="entry name" value="R3H_dom"/>
</dbReference>
<evidence type="ECO:0000256" key="9">
    <source>
        <dbReference type="ARBA" id="ARBA00022771"/>
    </source>
</evidence>
<evidence type="ECO:0000256" key="21">
    <source>
        <dbReference type="SAM" id="Phobius"/>
    </source>
</evidence>
<evidence type="ECO:0000313" key="25">
    <source>
        <dbReference type="Proteomes" id="UP001059596"/>
    </source>
</evidence>
<dbReference type="InterPro" id="IPR035921">
    <property type="entry name" value="F/V-ATP_Csub_sf"/>
</dbReference>
<evidence type="ECO:0000256" key="6">
    <source>
        <dbReference type="ARBA" id="ARBA00022692"/>
    </source>
</evidence>
<keyword evidence="11" id="KW-0862">Zinc</keyword>
<keyword evidence="12 21" id="KW-1133">Transmembrane helix</keyword>
<feature type="transmembrane region" description="Helical" evidence="21">
    <location>
        <begin position="12"/>
        <end position="33"/>
    </location>
</feature>
<evidence type="ECO:0000256" key="4">
    <source>
        <dbReference type="ARBA" id="ARBA00007296"/>
    </source>
</evidence>
<dbReference type="CDD" id="cd18175">
    <property type="entry name" value="ATP-synt_Vo_c_ATP6C_rpt1"/>
    <property type="match status" value="1"/>
</dbReference>
<evidence type="ECO:0000256" key="20">
    <source>
        <dbReference type="SAM" id="MobiDB-lite"/>
    </source>
</evidence>
<comment type="subcellular location">
    <subcellularLocation>
        <location evidence="2">Membrane</location>
        <topology evidence="2">Multi-pass membrane protein</topology>
    </subcellularLocation>
    <subcellularLocation>
        <location evidence="1">Nucleus</location>
    </subcellularLocation>
</comment>
<evidence type="ECO:0000256" key="1">
    <source>
        <dbReference type="ARBA" id="ARBA00004123"/>
    </source>
</evidence>
<dbReference type="Proteomes" id="UP001059596">
    <property type="component" value="Unassembled WGS sequence"/>
</dbReference>
<dbReference type="FunFam" id="1.20.120.610:FF:000001">
    <property type="entry name" value="V-type proton ATPase proteolipid subunit"/>
    <property type="match status" value="1"/>
</dbReference>
<gene>
    <name evidence="24" type="ORF">M5D96_004738</name>
</gene>
<keyword evidence="10" id="KW-0375">Hydrogen ion transport</keyword>
<dbReference type="PANTHER" id="PTHR12360:SF12">
    <property type="entry name" value="TRANSCRIPTIONAL REPRESSOR NF-X1"/>
    <property type="match status" value="1"/>
</dbReference>
<dbReference type="CDD" id="cd06008">
    <property type="entry name" value="NF-X1-zinc-finger"/>
    <property type="match status" value="7"/>
</dbReference>
<evidence type="ECO:0000256" key="19">
    <source>
        <dbReference type="PROSITE-ProRule" id="PRU00175"/>
    </source>
</evidence>
<dbReference type="PROSITE" id="PS50089">
    <property type="entry name" value="ZF_RING_2"/>
    <property type="match status" value="1"/>
</dbReference>
<name>A0A9P9YUN7_9MUSC</name>
<feature type="region of interest" description="Disordered" evidence="20">
    <location>
        <begin position="241"/>
        <end position="269"/>
    </location>
</feature>
<dbReference type="SMART" id="SM00393">
    <property type="entry name" value="R3H"/>
    <property type="match status" value="1"/>
</dbReference>
<dbReference type="PROSITE" id="PS51061">
    <property type="entry name" value="R3H"/>
    <property type="match status" value="1"/>
</dbReference>
<dbReference type="InterPro" id="IPR034076">
    <property type="entry name" value="R3H_NF-X1"/>
</dbReference>
<dbReference type="Gene3D" id="3.30.1370.50">
    <property type="entry name" value="R3H-like domain"/>
    <property type="match status" value="1"/>
</dbReference>
<evidence type="ECO:0000259" key="23">
    <source>
        <dbReference type="PROSITE" id="PS51061"/>
    </source>
</evidence>
<dbReference type="Pfam" id="PF00137">
    <property type="entry name" value="ATP-synt_C"/>
    <property type="match status" value="2"/>
</dbReference>
<keyword evidence="15 21" id="KW-0472">Membrane</keyword>
<comment type="caution">
    <text evidence="24">The sequence shown here is derived from an EMBL/GenBank/DDBJ whole genome shotgun (WGS) entry which is preliminary data.</text>
</comment>
<feature type="transmembrane region" description="Helical" evidence="21">
    <location>
        <begin position="94"/>
        <end position="114"/>
    </location>
</feature>
<dbReference type="InterPro" id="IPR011555">
    <property type="entry name" value="ATPase_proteolipid_su_C_euk"/>
</dbReference>
<feature type="compositionally biased region" description="Low complexity" evidence="20">
    <location>
        <begin position="456"/>
        <end position="465"/>
    </location>
</feature>
<evidence type="ECO:0000256" key="10">
    <source>
        <dbReference type="ARBA" id="ARBA00022781"/>
    </source>
</evidence>
<evidence type="ECO:0000256" key="3">
    <source>
        <dbReference type="ARBA" id="ARBA00007269"/>
    </source>
</evidence>
<evidence type="ECO:0000256" key="11">
    <source>
        <dbReference type="ARBA" id="ARBA00022833"/>
    </source>
</evidence>
<dbReference type="GO" id="GO:0007035">
    <property type="term" value="P:vacuolar acidification"/>
    <property type="evidence" value="ECO:0007669"/>
    <property type="project" value="UniProtKB-ARBA"/>
</dbReference>
<dbReference type="InterPro" id="IPR002379">
    <property type="entry name" value="ATPase_proteolipid_c-like_dom"/>
</dbReference>
<comment type="subunit">
    <text evidence="18">V-ATPase is a heteromultimeric enzyme made up of two complexes: the ATP-hydrolytic V1 complex and the proton translocation V0 complex. The V1 complex consists of three catalytic AB heterodimers that form a heterohexamer, three peripheral stalks each consisting of EG heterodimers, one central rotor including subunits D and F, and the regulatory subunits C and H. The proton translocation complex V0 consists of the proton transport subunit a, a ring of proteolipid subunits c9c'', rotary subunit d, subunits e and f, and the accessory subunits VhaAC45 and ATP6AP2.</text>
</comment>
<feature type="compositionally biased region" description="Basic and acidic residues" evidence="20">
    <location>
        <begin position="492"/>
        <end position="543"/>
    </location>
</feature>
<evidence type="ECO:0000256" key="5">
    <source>
        <dbReference type="ARBA" id="ARBA00022448"/>
    </source>
</evidence>
<feature type="region of interest" description="Disordered" evidence="20">
    <location>
        <begin position="301"/>
        <end position="321"/>
    </location>
</feature>
<dbReference type="PANTHER" id="PTHR12360">
    <property type="entry name" value="NUCLEAR TRANSCRIPTION FACTOR, X-BOX BINDING 1 NFX1"/>
    <property type="match status" value="1"/>
</dbReference>
<evidence type="ECO:0008006" key="26">
    <source>
        <dbReference type="Google" id="ProtNLM"/>
    </source>
</evidence>
<evidence type="ECO:0000256" key="8">
    <source>
        <dbReference type="ARBA" id="ARBA00022737"/>
    </source>
</evidence>
<feature type="compositionally biased region" description="Gly residues" evidence="20">
    <location>
        <begin position="241"/>
        <end position="255"/>
    </location>
</feature>
<dbReference type="GO" id="GO:0005634">
    <property type="term" value="C:nucleus"/>
    <property type="evidence" value="ECO:0007669"/>
    <property type="project" value="UniProtKB-SubCell"/>
</dbReference>
<dbReference type="InterPro" id="IPR000967">
    <property type="entry name" value="Znf_NFX1"/>
</dbReference>
<dbReference type="CDD" id="cd02643">
    <property type="entry name" value="R3H_NF-X1"/>
    <property type="match status" value="1"/>
</dbReference>
<dbReference type="NCBIfam" id="TIGR01100">
    <property type="entry name" value="V_ATP_synt_C"/>
    <property type="match status" value="1"/>
</dbReference>
<organism evidence="24 25">
    <name type="scientific">Drosophila gunungcola</name>
    <name type="common">fruit fly</name>
    <dbReference type="NCBI Taxonomy" id="103775"/>
    <lineage>
        <taxon>Eukaryota</taxon>
        <taxon>Metazoa</taxon>
        <taxon>Ecdysozoa</taxon>
        <taxon>Arthropoda</taxon>
        <taxon>Hexapoda</taxon>
        <taxon>Insecta</taxon>
        <taxon>Pterygota</taxon>
        <taxon>Neoptera</taxon>
        <taxon>Endopterygota</taxon>
        <taxon>Diptera</taxon>
        <taxon>Brachycera</taxon>
        <taxon>Muscomorpha</taxon>
        <taxon>Ephydroidea</taxon>
        <taxon>Drosophilidae</taxon>
        <taxon>Drosophila</taxon>
        <taxon>Sophophora</taxon>
    </lineage>
</organism>
<evidence type="ECO:0000313" key="24">
    <source>
        <dbReference type="EMBL" id="KAI8043406.1"/>
    </source>
</evidence>
<feature type="region of interest" description="Disordered" evidence="20">
    <location>
        <begin position="456"/>
        <end position="593"/>
    </location>
</feature>
<evidence type="ECO:0000256" key="2">
    <source>
        <dbReference type="ARBA" id="ARBA00004141"/>
    </source>
</evidence>
<evidence type="ECO:0000256" key="15">
    <source>
        <dbReference type="ARBA" id="ARBA00023136"/>
    </source>
</evidence>
<feature type="compositionally biased region" description="Polar residues" evidence="20">
    <location>
        <begin position="556"/>
        <end position="573"/>
    </location>
</feature>
<protein>
    <recommendedName>
        <fullName evidence="26">V-type proton ATPase proteolipid subunit</fullName>
    </recommendedName>
</protein>
<proteinExistence type="inferred from homology"/>
<feature type="transmembrane region" description="Helical" evidence="21">
    <location>
        <begin position="126"/>
        <end position="147"/>
    </location>
</feature>
<dbReference type="PRINTS" id="PR00122">
    <property type="entry name" value="VACATPASE"/>
</dbReference>
<keyword evidence="8" id="KW-0677">Repeat</keyword>
<keyword evidence="25" id="KW-1185">Reference proteome</keyword>
<dbReference type="GO" id="GO:0000122">
    <property type="term" value="P:negative regulation of transcription by RNA polymerase II"/>
    <property type="evidence" value="ECO:0007669"/>
    <property type="project" value="TreeGrafter"/>
</dbReference>
<keyword evidence="16" id="KW-0804">Transcription</keyword>
<dbReference type="InterPro" id="IPR000245">
    <property type="entry name" value="ATPase_proteolipid_csu"/>
</dbReference>
<keyword evidence="7" id="KW-0479">Metal-binding</keyword>
<keyword evidence="9 19" id="KW-0863">Zinc-finger</keyword>
<keyword evidence="5" id="KW-0813">Transport</keyword>
<keyword evidence="14" id="KW-0406">Ion transport</keyword>
<reference evidence="24" key="1">
    <citation type="journal article" date="2023" name="Genome Biol. Evol.">
        <title>Long-read-based Genome Assembly of Drosophila gunungcola Reveals Fewer Chemosensory Genes in Flower-breeding Species.</title>
        <authorList>
            <person name="Negi A."/>
            <person name="Liao B.Y."/>
            <person name="Yeh S.D."/>
        </authorList>
    </citation>
    <scope>NUCLEOTIDE SEQUENCE</scope>
    <source>
        <strain evidence="24">Sukarami</strain>
    </source>
</reference>
<dbReference type="GO" id="GO:0008270">
    <property type="term" value="F:zinc ion binding"/>
    <property type="evidence" value="ECO:0007669"/>
    <property type="project" value="UniProtKB-KW"/>
</dbReference>
<dbReference type="CDD" id="cd18176">
    <property type="entry name" value="ATP-synt_Vo_c_ATP6C_rpt2"/>
    <property type="match status" value="1"/>
</dbReference>
<evidence type="ECO:0000256" key="14">
    <source>
        <dbReference type="ARBA" id="ARBA00023065"/>
    </source>
</evidence>
<keyword evidence="17" id="KW-0539">Nucleus</keyword>
<dbReference type="InterPro" id="IPR034078">
    <property type="entry name" value="NFX1_fam"/>
</dbReference>
<evidence type="ECO:0000256" key="7">
    <source>
        <dbReference type="ARBA" id="ARBA00022723"/>
    </source>
</evidence>
<evidence type="ECO:0000259" key="22">
    <source>
        <dbReference type="PROSITE" id="PS50089"/>
    </source>
</evidence>
<evidence type="ECO:0000256" key="12">
    <source>
        <dbReference type="ARBA" id="ARBA00022989"/>
    </source>
</evidence>
<dbReference type="SUPFAM" id="SSF81333">
    <property type="entry name" value="F1F0 ATP synthase subunit C"/>
    <property type="match status" value="1"/>
</dbReference>
<accession>A0A9P9YUN7</accession>
<dbReference type="EMBL" id="JAMKOV010000002">
    <property type="protein sequence ID" value="KAI8043406.1"/>
    <property type="molecule type" value="Genomic_DNA"/>
</dbReference>
<dbReference type="GO" id="GO:0046961">
    <property type="term" value="F:proton-transporting ATPase activity, rotational mechanism"/>
    <property type="evidence" value="ECO:0007669"/>
    <property type="project" value="InterPro"/>
</dbReference>
<comment type="similarity">
    <text evidence="3">Belongs to the NFX1 family.</text>
</comment>
<dbReference type="InterPro" id="IPR036867">
    <property type="entry name" value="R3H_dom_sf"/>
</dbReference>
<dbReference type="InterPro" id="IPR001841">
    <property type="entry name" value="Znf_RING"/>
</dbReference>
<dbReference type="GO" id="GO:0000981">
    <property type="term" value="F:DNA-binding transcription factor activity, RNA polymerase II-specific"/>
    <property type="evidence" value="ECO:0007669"/>
    <property type="project" value="TreeGrafter"/>
</dbReference>
<dbReference type="Pfam" id="PF01422">
    <property type="entry name" value="zf-NF-X1"/>
    <property type="match status" value="7"/>
</dbReference>
<dbReference type="SUPFAM" id="SSF82708">
    <property type="entry name" value="R3H domain"/>
    <property type="match status" value="1"/>
</dbReference>
<dbReference type="Pfam" id="PF01424">
    <property type="entry name" value="R3H"/>
    <property type="match status" value="1"/>
</dbReference>
<evidence type="ECO:0000256" key="13">
    <source>
        <dbReference type="ARBA" id="ARBA00023015"/>
    </source>
</evidence>
<dbReference type="GO" id="GO:0033179">
    <property type="term" value="C:proton-transporting V-type ATPase, V0 domain"/>
    <property type="evidence" value="ECO:0007669"/>
    <property type="project" value="InterPro"/>
</dbReference>
<dbReference type="SUPFAM" id="SSF57850">
    <property type="entry name" value="RING/U-box"/>
    <property type="match status" value="1"/>
</dbReference>
<evidence type="ECO:0000256" key="18">
    <source>
        <dbReference type="ARBA" id="ARBA00046957"/>
    </source>
</evidence>
<feature type="compositionally biased region" description="Pro residues" evidence="20">
    <location>
        <begin position="577"/>
        <end position="587"/>
    </location>
</feature>